<comment type="similarity">
    <text evidence="3">Belongs to the claudin family.</text>
</comment>
<keyword evidence="7" id="KW-0965">Cell junction</keyword>
<evidence type="ECO:0000256" key="1">
    <source>
        <dbReference type="ARBA" id="ARBA00004435"/>
    </source>
</evidence>
<evidence type="ECO:0000313" key="12">
    <source>
        <dbReference type="Proteomes" id="UP001333110"/>
    </source>
</evidence>
<feature type="transmembrane region" description="Helical" evidence="10">
    <location>
        <begin position="167"/>
        <end position="189"/>
    </location>
</feature>
<dbReference type="FunFam" id="1.20.140.150:FF:000001">
    <property type="entry name" value="Claudin"/>
    <property type="match status" value="1"/>
</dbReference>
<feature type="transmembrane region" description="Helical" evidence="10">
    <location>
        <begin position="366"/>
        <end position="385"/>
    </location>
</feature>
<feature type="transmembrane region" description="Helical" evidence="10">
    <location>
        <begin position="12"/>
        <end position="30"/>
    </location>
</feature>
<evidence type="ECO:0000256" key="3">
    <source>
        <dbReference type="ARBA" id="ARBA00008295"/>
    </source>
</evidence>
<name>A0AAN7RW05_MYCAM</name>
<dbReference type="PRINTS" id="PR01077">
    <property type="entry name" value="CLAUDIN"/>
</dbReference>
<dbReference type="Gene3D" id="1.20.140.150">
    <property type="match status" value="2"/>
</dbReference>
<dbReference type="AlphaFoldDB" id="A0AAN7RW05"/>
<dbReference type="PROSITE" id="PS01346">
    <property type="entry name" value="CLAUDIN"/>
    <property type="match status" value="2"/>
</dbReference>
<gene>
    <name evidence="11" type="ORF">QYF61_025943</name>
</gene>
<evidence type="ECO:0000313" key="11">
    <source>
        <dbReference type="EMBL" id="KAK4819152.1"/>
    </source>
</evidence>
<organism evidence="11 12">
    <name type="scientific">Mycteria americana</name>
    <name type="common">Wood stork</name>
    <dbReference type="NCBI Taxonomy" id="33587"/>
    <lineage>
        <taxon>Eukaryota</taxon>
        <taxon>Metazoa</taxon>
        <taxon>Chordata</taxon>
        <taxon>Craniata</taxon>
        <taxon>Vertebrata</taxon>
        <taxon>Euteleostomi</taxon>
        <taxon>Archelosauria</taxon>
        <taxon>Archosauria</taxon>
        <taxon>Dinosauria</taxon>
        <taxon>Saurischia</taxon>
        <taxon>Theropoda</taxon>
        <taxon>Coelurosauria</taxon>
        <taxon>Aves</taxon>
        <taxon>Neognathae</taxon>
        <taxon>Neoaves</taxon>
        <taxon>Aequornithes</taxon>
        <taxon>Ciconiiformes</taxon>
        <taxon>Ciconiidae</taxon>
        <taxon>Mycteria</taxon>
    </lineage>
</organism>
<feature type="transmembrane region" description="Helical" evidence="10">
    <location>
        <begin position="210"/>
        <end position="232"/>
    </location>
</feature>
<dbReference type="EMBL" id="JAUNZN010000007">
    <property type="protein sequence ID" value="KAK4819152.1"/>
    <property type="molecule type" value="Genomic_DNA"/>
</dbReference>
<dbReference type="InterPro" id="IPR017974">
    <property type="entry name" value="Claudin_CS"/>
</dbReference>
<evidence type="ECO:0008006" key="13">
    <source>
        <dbReference type="Google" id="ProtNLM"/>
    </source>
</evidence>
<feature type="transmembrane region" description="Helical" evidence="10">
    <location>
        <begin position="117"/>
        <end position="141"/>
    </location>
</feature>
<dbReference type="PROSITE" id="PS51257">
    <property type="entry name" value="PROKAR_LIPOPROTEIN"/>
    <property type="match status" value="1"/>
</dbReference>
<keyword evidence="5" id="KW-1003">Cell membrane</keyword>
<evidence type="ECO:0000256" key="2">
    <source>
        <dbReference type="ARBA" id="ARBA00004651"/>
    </source>
</evidence>
<dbReference type="GO" id="GO:0005923">
    <property type="term" value="C:bicellular tight junction"/>
    <property type="evidence" value="ECO:0007669"/>
    <property type="project" value="UniProtKB-SubCell"/>
</dbReference>
<comment type="subcellular location">
    <subcellularLocation>
        <location evidence="1">Cell junction</location>
        <location evidence="1">Tight junction</location>
    </subcellularLocation>
    <subcellularLocation>
        <location evidence="2">Cell membrane</location>
        <topology evidence="2">Multi-pass membrane protein</topology>
    </subcellularLocation>
</comment>
<dbReference type="InterPro" id="IPR006187">
    <property type="entry name" value="Claudin"/>
</dbReference>
<feature type="transmembrane region" description="Helical" evidence="10">
    <location>
        <begin position="319"/>
        <end position="346"/>
    </location>
</feature>
<sequence length="419" mass="46949">MALVYRPVMQLSGILFSLLGWVLSCLTTYLPQWKNLNLELNELEIWTMGLWQACVVQEEGGMQCKDFDSFLALPPELRISRILMFFSNGSGLLGLLLSGFGLDCLKIGERQQEQKKRLLLSGGMLFWISGITAIVPVSWVAHSTVQEFWDENIPDIVPRWDFGEALFVGWLAGFCLILGGSLLNCTICSTEVHPSSVHYAVAEQQHQHRLQLVGFVLSVLGWILTGTCNYLPDWKNLNLDLNVLELWTMGLWQTCIVQDVGGTQCKNFDSFLALPLEFKISRILVSTSNGLGLLSLVISGLGLDCLRMEDTEQKLKKQLLLLGGILLWMSGVLALVPVSWVAHTIIQEFWDEDIPEIVPRWEIGDALFSGWFGGFFTILGGSLLVSTSCLSSDHQLPEQYAMADMQDTHQHLEIGNRRL</sequence>
<dbReference type="InterPro" id="IPR004031">
    <property type="entry name" value="PMP22/EMP/MP20/Claudin"/>
</dbReference>
<evidence type="ECO:0000256" key="8">
    <source>
        <dbReference type="ARBA" id="ARBA00022989"/>
    </source>
</evidence>
<dbReference type="GO" id="GO:0005198">
    <property type="term" value="F:structural molecule activity"/>
    <property type="evidence" value="ECO:0007669"/>
    <property type="project" value="InterPro"/>
</dbReference>
<evidence type="ECO:0000256" key="9">
    <source>
        <dbReference type="ARBA" id="ARBA00023136"/>
    </source>
</evidence>
<dbReference type="Pfam" id="PF00822">
    <property type="entry name" value="PMP22_Claudin"/>
    <property type="match status" value="2"/>
</dbReference>
<evidence type="ECO:0000256" key="5">
    <source>
        <dbReference type="ARBA" id="ARBA00022475"/>
    </source>
</evidence>
<dbReference type="Proteomes" id="UP001333110">
    <property type="component" value="Unassembled WGS sequence"/>
</dbReference>
<protein>
    <recommendedName>
        <fullName evidence="13">Claudin</fullName>
    </recommendedName>
</protein>
<keyword evidence="4" id="KW-0796">Tight junction</keyword>
<keyword evidence="12" id="KW-1185">Reference proteome</keyword>
<feature type="transmembrane region" description="Helical" evidence="10">
    <location>
        <begin position="283"/>
        <end position="307"/>
    </location>
</feature>
<proteinExistence type="inferred from homology"/>
<evidence type="ECO:0000256" key="6">
    <source>
        <dbReference type="ARBA" id="ARBA00022692"/>
    </source>
</evidence>
<comment type="caution">
    <text evidence="11">The sequence shown here is derived from an EMBL/GenBank/DDBJ whole genome shotgun (WGS) entry which is preliminary data.</text>
</comment>
<keyword evidence="8 10" id="KW-1133">Transmembrane helix</keyword>
<keyword evidence="9 10" id="KW-0472">Membrane</keyword>
<evidence type="ECO:0000256" key="10">
    <source>
        <dbReference type="SAM" id="Phobius"/>
    </source>
</evidence>
<reference evidence="11 12" key="1">
    <citation type="journal article" date="2023" name="J. Hered.">
        <title>Chromosome-level genome of the wood stork (Mycteria americana) provides insight into avian chromosome evolution.</title>
        <authorList>
            <person name="Flamio R. Jr."/>
            <person name="Ramstad K.M."/>
        </authorList>
    </citation>
    <scope>NUCLEOTIDE SEQUENCE [LARGE SCALE GENOMIC DNA]</scope>
    <source>
        <strain evidence="11">JAX WOST 10</strain>
    </source>
</reference>
<keyword evidence="6 10" id="KW-0812">Transmembrane</keyword>
<dbReference type="GO" id="GO:0005886">
    <property type="term" value="C:plasma membrane"/>
    <property type="evidence" value="ECO:0007669"/>
    <property type="project" value="UniProtKB-SubCell"/>
</dbReference>
<evidence type="ECO:0000256" key="4">
    <source>
        <dbReference type="ARBA" id="ARBA00022427"/>
    </source>
</evidence>
<evidence type="ECO:0000256" key="7">
    <source>
        <dbReference type="ARBA" id="ARBA00022949"/>
    </source>
</evidence>
<feature type="transmembrane region" description="Helical" evidence="10">
    <location>
        <begin position="82"/>
        <end position="105"/>
    </location>
</feature>
<dbReference type="PANTHER" id="PTHR12002">
    <property type="entry name" value="CLAUDIN"/>
    <property type="match status" value="1"/>
</dbReference>
<accession>A0AAN7RW05</accession>